<feature type="region of interest" description="Disordered" evidence="6">
    <location>
        <begin position="82"/>
        <end position="108"/>
    </location>
</feature>
<evidence type="ECO:0000313" key="9">
    <source>
        <dbReference type="Proteomes" id="UP000654075"/>
    </source>
</evidence>
<evidence type="ECO:0000256" key="1">
    <source>
        <dbReference type="ARBA" id="ARBA00001947"/>
    </source>
</evidence>
<feature type="compositionally biased region" description="Polar residues" evidence="6">
    <location>
        <begin position="306"/>
        <end position="321"/>
    </location>
</feature>
<dbReference type="Gene3D" id="1.25.10.10">
    <property type="entry name" value="Leucine-rich Repeat Variant"/>
    <property type="match status" value="1"/>
</dbReference>
<dbReference type="Pfam" id="PF01641">
    <property type="entry name" value="SelR"/>
    <property type="match status" value="1"/>
</dbReference>
<evidence type="ECO:0000256" key="2">
    <source>
        <dbReference type="ARBA" id="ARBA00007174"/>
    </source>
</evidence>
<evidence type="ECO:0000256" key="3">
    <source>
        <dbReference type="ARBA" id="ARBA00022723"/>
    </source>
</evidence>
<dbReference type="OrthoDB" id="44061at2759"/>
<comment type="cofactor">
    <cofactor evidence="1">
        <name>Zn(2+)</name>
        <dbReference type="ChEBI" id="CHEBI:29105"/>
    </cofactor>
</comment>
<evidence type="ECO:0000256" key="4">
    <source>
        <dbReference type="ARBA" id="ARBA00022833"/>
    </source>
</evidence>
<comment type="caution">
    <text evidence="8">The sequence shown here is derived from an EMBL/GenBank/DDBJ whole genome shotgun (WGS) entry which is preliminary data.</text>
</comment>
<dbReference type="InterPro" id="IPR002579">
    <property type="entry name" value="Met_Sox_Rdtase_MsrB_dom"/>
</dbReference>
<evidence type="ECO:0000259" key="7">
    <source>
        <dbReference type="PROSITE" id="PS51790"/>
    </source>
</evidence>
<dbReference type="EMBL" id="CAJNNV010031042">
    <property type="protein sequence ID" value="CAE8634504.1"/>
    <property type="molecule type" value="Genomic_DNA"/>
</dbReference>
<keyword evidence="4" id="KW-0862">Zinc</keyword>
<organism evidence="8 9">
    <name type="scientific">Polarella glacialis</name>
    <name type="common">Dinoflagellate</name>
    <dbReference type="NCBI Taxonomy" id="89957"/>
    <lineage>
        <taxon>Eukaryota</taxon>
        <taxon>Sar</taxon>
        <taxon>Alveolata</taxon>
        <taxon>Dinophyceae</taxon>
        <taxon>Suessiales</taxon>
        <taxon>Suessiaceae</taxon>
        <taxon>Polarella</taxon>
    </lineage>
</organism>
<dbReference type="PROSITE" id="PS51790">
    <property type="entry name" value="MSRB"/>
    <property type="match status" value="1"/>
</dbReference>
<dbReference type="GO" id="GO:0030091">
    <property type="term" value="P:protein repair"/>
    <property type="evidence" value="ECO:0007669"/>
    <property type="project" value="InterPro"/>
</dbReference>
<dbReference type="GO" id="GO:0006979">
    <property type="term" value="P:response to oxidative stress"/>
    <property type="evidence" value="ECO:0007669"/>
    <property type="project" value="InterPro"/>
</dbReference>
<dbReference type="SUPFAM" id="SSF48371">
    <property type="entry name" value="ARM repeat"/>
    <property type="match status" value="1"/>
</dbReference>
<gene>
    <name evidence="8" type="ORF">PGLA1383_LOCUS50152</name>
</gene>
<protein>
    <recommendedName>
        <fullName evidence="7">MsrB domain-containing protein</fullName>
    </recommendedName>
</protein>
<keyword evidence="5" id="KW-0560">Oxidoreductase</keyword>
<dbReference type="Proteomes" id="UP000654075">
    <property type="component" value="Unassembled WGS sequence"/>
</dbReference>
<dbReference type="InterPro" id="IPR028427">
    <property type="entry name" value="Met_Sox_Rdtase_MsrB"/>
</dbReference>
<reference evidence="8" key="1">
    <citation type="submission" date="2021-02" db="EMBL/GenBank/DDBJ databases">
        <authorList>
            <person name="Dougan E. K."/>
            <person name="Rhodes N."/>
            <person name="Thang M."/>
            <person name="Chan C."/>
        </authorList>
    </citation>
    <scope>NUCLEOTIDE SEQUENCE</scope>
</reference>
<dbReference type="InterPro" id="IPR011057">
    <property type="entry name" value="Mss4-like_sf"/>
</dbReference>
<evidence type="ECO:0000313" key="8">
    <source>
        <dbReference type="EMBL" id="CAE8634504.1"/>
    </source>
</evidence>
<keyword evidence="9" id="KW-1185">Reference proteome</keyword>
<sequence>MATSTHGADTATKIKAVFKDAEVTINGLISRQTLDTIMCKIGTCNENLADDIFRSMGENDDAMLSCDVLVDWLFPVGPAAAPDELTAQGTPRPTWLPRTGKGNRNTSPVSWALSRTHRKVTLYDLNDNFVVPWTRRTGNGVALLMNSEKPVDAQLMISHAWGEDIDECVEAFESYCAINQDPFQSVISHPGLTVGMVVLSTSTAELYERLWCVLEIACAEQKEVPTVAALSWMHGAATWASIGKAKITFSEINHPANSEGTLRKFLSVTTRNARCSCEADEKMITGLVTEMFQPANESDADPMLENQGTGTPNLKSSKTGTSETAFESLDEIIFRFRKKTFDHIGHELRKLVSGNDEERAIAIESFDDAAFEAFVAEDSFCIQYMPNPLPENAAIRALLKQEVTQTLKFVPASHVLKNGDSEDEEDLTIFYSMLEGLFKQLGRVTRVCCKLSEENFWRLAELGDLVMEAPIPEVVAPYVRGGDATDASLEVPVAKFYRPALSGVSSLLPDAEWKSKLPENVYKVLRQKATEPGHKLTFPKGFDDHKAEGVYACAGCLAAGFEVPLYTSRMKFDCGCGWPGFWTNVKDAVYEKRDADGRRCEVLCSRCDGHMGHVFRGEAFGHPTDERHCVNSLSLVFLPAKGGDKVAPTYSGAVYGSGAMNRQLFEILRAQSSIALPAGGSSLKRTHWPGEGQSDFAVPWGELCEAGLIDLLMKLLVPGFSEDDIVLECVMLVSMLAGNAESAQLIAGTRLPVMLQDLLIEKRDDEEIVVQLLFAFHNLLLHDEVREVVLQDTELAPCIMRFARANSKIVLEYATALLQLVSEYANDNLDEEGDGPPAWVEQIKAFRFEQHNAEWCRCVQRDGVGASPSGYGYDDTEASGGEEEEEFAFHWAGGDVADAQDLANRDWGNKDLMHSSRFVS</sequence>
<feature type="domain" description="MsrB" evidence="7">
    <location>
        <begin position="510"/>
        <end position="640"/>
    </location>
</feature>
<comment type="similarity">
    <text evidence="2">Belongs to the MsrB Met sulfoxide reductase family.</text>
</comment>
<dbReference type="PANTHER" id="PTHR46081">
    <property type="entry name" value="PEPTIDE METHIONINE SULFOXIDE REDUCTASE 2"/>
    <property type="match status" value="1"/>
</dbReference>
<dbReference type="Pfam" id="PF05804">
    <property type="entry name" value="KAP"/>
    <property type="match status" value="1"/>
</dbReference>
<feature type="region of interest" description="Disordered" evidence="6">
    <location>
        <begin position="298"/>
        <end position="321"/>
    </location>
</feature>
<dbReference type="InterPro" id="IPR011989">
    <property type="entry name" value="ARM-like"/>
</dbReference>
<evidence type="ECO:0000256" key="6">
    <source>
        <dbReference type="SAM" id="MobiDB-lite"/>
    </source>
</evidence>
<dbReference type="InterPro" id="IPR016024">
    <property type="entry name" value="ARM-type_fold"/>
</dbReference>
<evidence type="ECO:0000256" key="5">
    <source>
        <dbReference type="ARBA" id="ARBA00023002"/>
    </source>
</evidence>
<keyword evidence="3" id="KW-0479">Metal-binding</keyword>
<proteinExistence type="inferred from homology"/>
<dbReference type="Gene3D" id="2.170.150.20">
    <property type="entry name" value="Peptide methionine sulfoxide reductase"/>
    <property type="match status" value="1"/>
</dbReference>
<dbReference type="GO" id="GO:0046872">
    <property type="term" value="F:metal ion binding"/>
    <property type="evidence" value="ECO:0007669"/>
    <property type="project" value="UniProtKB-KW"/>
</dbReference>
<dbReference type="AlphaFoldDB" id="A0A813HA73"/>
<name>A0A813HA73_POLGL</name>
<dbReference type="SUPFAM" id="SSF51316">
    <property type="entry name" value="Mss4-like"/>
    <property type="match status" value="1"/>
</dbReference>
<dbReference type="PANTHER" id="PTHR46081:SF8">
    <property type="entry name" value="PEPTIDE METHIONINE SULFOXIDE REDUCTASE 2"/>
    <property type="match status" value="1"/>
</dbReference>
<accession>A0A813HA73</accession>
<dbReference type="GO" id="GO:0033743">
    <property type="term" value="F:peptide-methionine (R)-S-oxide reductase activity"/>
    <property type="evidence" value="ECO:0007669"/>
    <property type="project" value="InterPro"/>
</dbReference>